<evidence type="ECO:0000256" key="1">
    <source>
        <dbReference type="ARBA" id="ARBA00022884"/>
    </source>
</evidence>
<evidence type="ECO:0000256" key="3">
    <source>
        <dbReference type="SAM" id="MobiDB-lite"/>
    </source>
</evidence>
<feature type="compositionally biased region" description="Polar residues" evidence="3">
    <location>
        <begin position="1"/>
        <end position="16"/>
    </location>
</feature>
<feature type="region of interest" description="Disordered" evidence="3">
    <location>
        <begin position="107"/>
        <end position="259"/>
    </location>
</feature>
<protein>
    <submittedName>
        <fullName evidence="5">FOG: RRM domain</fullName>
    </submittedName>
</protein>
<dbReference type="GO" id="GO:0005654">
    <property type="term" value="C:nucleoplasm"/>
    <property type="evidence" value="ECO:0007669"/>
    <property type="project" value="TreeGrafter"/>
</dbReference>
<dbReference type="Gene3D" id="3.30.70.330">
    <property type="match status" value="1"/>
</dbReference>
<feature type="compositionally biased region" description="Pro residues" evidence="3">
    <location>
        <begin position="107"/>
        <end position="120"/>
    </location>
</feature>
<dbReference type="GO" id="GO:0061574">
    <property type="term" value="C:ASAP complex"/>
    <property type="evidence" value="ECO:0007669"/>
    <property type="project" value="TreeGrafter"/>
</dbReference>
<dbReference type="Pfam" id="PF00076">
    <property type="entry name" value="RRM_1"/>
    <property type="match status" value="1"/>
</dbReference>
<dbReference type="GO" id="GO:0000398">
    <property type="term" value="P:mRNA splicing, via spliceosome"/>
    <property type="evidence" value="ECO:0007669"/>
    <property type="project" value="TreeGrafter"/>
</dbReference>
<evidence type="ECO:0000256" key="2">
    <source>
        <dbReference type="PROSITE-ProRule" id="PRU00176"/>
    </source>
</evidence>
<dbReference type="GO" id="GO:0003723">
    <property type="term" value="F:RNA binding"/>
    <property type="evidence" value="ECO:0007669"/>
    <property type="project" value="UniProtKB-UniRule"/>
</dbReference>
<reference evidence="5" key="1">
    <citation type="submission" date="2014-08" db="EMBL/GenBank/DDBJ databases">
        <authorList>
            <person name="Sharma Rahul"/>
            <person name="Thines Marco"/>
        </authorList>
    </citation>
    <scope>NUCLEOTIDE SEQUENCE</scope>
</reference>
<proteinExistence type="predicted"/>
<dbReference type="InterPro" id="IPR035979">
    <property type="entry name" value="RBD_domain_sf"/>
</dbReference>
<evidence type="ECO:0000313" key="5">
    <source>
        <dbReference type="EMBL" id="CDZ97825.1"/>
    </source>
</evidence>
<dbReference type="InterPro" id="IPR000504">
    <property type="entry name" value="RRM_dom"/>
</dbReference>
<dbReference type="EMBL" id="LN483249">
    <property type="protein sequence ID" value="CDZ97825.1"/>
    <property type="molecule type" value="Genomic_DNA"/>
</dbReference>
<dbReference type="PANTHER" id="PTHR15481:SF0">
    <property type="entry name" value="LD23870P-RELATED"/>
    <property type="match status" value="1"/>
</dbReference>
<dbReference type="PROSITE" id="PS50102">
    <property type="entry name" value="RRM"/>
    <property type="match status" value="1"/>
</dbReference>
<dbReference type="SUPFAM" id="SSF54928">
    <property type="entry name" value="RNA-binding domain, RBD"/>
    <property type="match status" value="1"/>
</dbReference>
<accession>A0A0F7SHG8</accession>
<keyword evidence="1 2" id="KW-0694">RNA-binding</keyword>
<dbReference type="GO" id="GO:0005737">
    <property type="term" value="C:cytoplasm"/>
    <property type="evidence" value="ECO:0007669"/>
    <property type="project" value="TreeGrafter"/>
</dbReference>
<feature type="region of interest" description="Disordered" evidence="3">
    <location>
        <begin position="1"/>
        <end position="23"/>
    </location>
</feature>
<sequence>MSRGRSTSPKRLTASPSRPVASTEPNVVVIQHLTTNVKKGHLEEIFGQYGSISRIDLPLYRATGLNRSKAAIEYSLSSSALMAVSHMHQALLDGQILSVEISAFPLPPAEPSPSPSPSPVRKPRRSDSRTRSRSRSRSPYQRNRDGFRGSIRGARGARGEGVQATNEEDELDRDIEAGEGVRVTSGAEEGGVEVQCWEPDDDLAPDRSALRGPDPDPAPDPDLLLDHETDHIPVRSLDQDLAPAPVRSPGRGPARLVDQDPGPGLGFILALVQIRIQVNVPIAVSFKV</sequence>
<name>A0A0F7SHG8_PHARH</name>
<dbReference type="InterPro" id="IPR012677">
    <property type="entry name" value="Nucleotide-bd_a/b_plait_sf"/>
</dbReference>
<evidence type="ECO:0000259" key="4">
    <source>
        <dbReference type="PROSITE" id="PS50102"/>
    </source>
</evidence>
<organism evidence="5">
    <name type="scientific">Phaffia rhodozyma</name>
    <name type="common">Yeast</name>
    <name type="synonym">Xanthophyllomyces dendrorhous</name>
    <dbReference type="NCBI Taxonomy" id="264483"/>
    <lineage>
        <taxon>Eukaryota</taxon>
        <taxon>Fungi</taxon>
        <taxon>Dikarya</taxon>
        <taxon>Basidiomycota</taxon>
        <taxon>Agaricomycotina</taxon>
        <taxon>Tremellomycetes</taxon>
        <taxon>Cystofilobasidiales</taxon>
        <taxon>Mrakiaceae</taxon>
        <taxon>Phaffia</taxon>
    </lineage>
</organism>
<feature type="compositionally biased region" description="Basic and acidic residues" evidence="3">
    <location>
        <begin position="224"/>
        <end position="233"/>
    </location>
</feature>
<feature type="domain" description="RRM" evidence="4">
    <location>
        <begin position="26"/>
        <end position="104"/>
    </location>
</feature>
<dbReference type="PANTHER" id="PTHR15481">
    <property type="entry name" value="RIBONUCLEIC ACID BINDING PROTEIN S1"/>
    <property type="match status" value="1"/>
</dbReference>
<dbReference type="AlphaFoldDB" id="A0A0F7SHG8"/>
<dbReference type="SMART" id="SM00360">
    <property type="entry name" value="RRM"/>
    <property type="match status" value="1"/>
</dbReference>